<dbReference type="InterPro" id="IPR036271">
    <property type="entry name" value="Tet_transcr_reg_TetR-rel_C_sf"/>
</dbReference>
<dbReference type="InterPro" id="IPR009057">
    <property type="entry name" value="Homeodomain-like_sf"/>
</dbReference>
<comment type="caution">
    <text evidence="7">The sequence shown here is derived from an EMBL/GenBank/DDBJ whole genome shotgun (WGS) entry which is preliminary data.</text>
</comment>
<evidence type="ECO:0000256" key="2">
    <source>
        <dbReference type="ARBA" id="ARBA00023015"/>
    </source>
</evidence>
<keyword evidence="1" id="KW-0678">Repressor</keyword>
<reference evidence="7 8" key="1">
    <citation type="submission" date="2019-12" db="EMBL/GenBank/DDBJ databases">
        <title>Isolation and characterization of three novel carbon monoxide-oxidizing members of Halobacteria from salione crusts and soils.</title>
        <authorList>
            <person name="Myers M.R."/>
            <person name="King G.M."/>
        </authorList>
    </citation>
    <scope>NUCLEOTIDE SEQUENCE [LARGE SCALE GENOMIC DNA]</scope>
    <source>
        <strain evidence="7 8">PCN9</strain>
    </source>
</reference>
<dbReference type="Pfam" id="PF13977">
    <property type="entry name" value="TetR_C_6"/>
    <property type="match status" value="1"/>
</dbReference>
<evidence type="ECO:0000313" key="8">
    <source>
        <dbReference type="Proteomes" id="UP000471521"/>
    </source>
</evidence>
<dbReference type="Proteomes" id="UP000471521">
    <property type="component" value="Unassembled WGS sequence"/>
</dbReference>
<dbReference type="Gene3D" id="1.10.357.10">
    <property type="entry name" value="Tetracycline Repressor, domain 2"/>
    <property type="match status" value="1"/>
</dbReference>
<dbReference type="PANTHER" id="PTHR30055:SF234">
    <property type="entry name" value="HTH-TYPE TRANSCRIPTIONAL REGULATOR BETI"/>
    <property type="match status" value="1"/>
</dbReference>
<dbReference type="GO" id="GO:0003700">
    <property type="term" value="F:DNA-binding transcription factor activity"/>
    <property type="evidence" value="ECO:0007669"/>
    <property type="project" value="TreeGrafter"/>
</dbReference>
<feature type="DNA-binding region" description="H-T-H motif" evidence="5">
    <location>
        <begin position="34"/>
        <end position="53"/>
    </location>
</feature>
<gene>
    <name evidence="7" type="ORF">GRX66_05345</name>
</gene>
<dbReference type="Pfam" id="PF00440">
    <property type="entry name" value="TetR_N"/>
    <property type="match status" value="1"/>
</dbReference>
<evidence type="ECO:0000259" key="6">
    <source>
        <dbReference type="PROSITE" id="PS50977"/>
    </source>
</evidence>
<dbReference type="InterPro" id="IPR001647">
    <property type="entry name" value="HTH_TetR"/>
</dbReference>
<evidence type="ECO:0000256" key="1">
    <source>
        <dbReference type="ARBA" id="ARBA00022491"/>
    </source>
</evidence>
<keyword evidence="2" id="KW-0805">Transcription regulation</keyword>
<dbReference type="PRINTS" id="PR00455">
    <property type="entry name" value="HTHTETR"/>
</dbReference>
<dbReference type="PROSITE" id="PS50977">
    <property type="entry name" value="HTH_TETR_2"/>
    <property type="match status" value="1"/>
</dbReference>
<evidence type="ECO:0000256" key="3">
    <source>
        <dbReference type="ARBA" id="ARBA00023125"/>
    </source>
</evidence>
<dbReference type="InterPro" id="IPR050109">
    <property type="entry name" value="HTH-type_TetR-like_transc_reg"/>
</dbReference>
<dbReference type="InterPro" id="IPR039538">
    <property type="entry name" value="BetI_C"/>
</dbReference>
<evidence type="ECO:0000256" key="4">
    <source>
        <dbReference type="ARBA" id="ARBA00023163"/>
    </source>
</evidence>
<protein>
    <submittedName>
        <fullName evidence="7">TetR family transcriptional regulator</fullName>
    </submittedName>
</protein>
<evidence type="ECO:0000256" key="5">
    <source>
        <dbReference type="PROSITE-ProRule" id="PRU00335"/>
    </source>
</evidence>
<organism evidence="7 8">
    <name type="scientific">Halobacterium bonnevillei</name>
    <dbReference type="NCBI Taxonomy" id="2692200"/>
    <lineage>
        <taxon>Archaea</taxon>
        <taxon>Methanobacteriati</taxon>
        <taxon>Methanobacteriota</taxon>
        <taxon>Stenosarchaea group</taxon>
        <taxon>Halobacteria</taxon>
        <taxon>Halobacteriales</taxon>
        <taxon>Halobacteriaceae</taxon>
        <taxon>Halobacterium</taxon>
    </lineage>
</organism>
<sequence>MNTDSIEQKWSDGEREIVRATYRVMVEHGYSNLSISKIADELGKTKASVYYHYDSKEELLVSFLDFVVDWFKNDIAEEISESPETALSNLVESLIPLELDDETFHGQVVLLELRSQTRRSEEFRERFTEINDLLVGIVRDIIERGVETGAFRDVEAPRVAEHIVATANGARIDRVTTDRPAAPAAVRVSLSSYIDSELRQHD</sequence>
<accession>A0A6B0SM65</accession>
<dbReference type="SUPFAM" id="SSF46689">
    <property type="entry name" value="Homeodomain-like"/>
    <property type="match status" value="1"/>
</dbReference>
<keyword evidence="3 5" id="KW-0238">DNA-binding</keyword>
<keyword evidence="8" id="KW-1185">Reference proteome</keyword>
<dbReference type="PANTHER" id="PTHR30055">
    <property type="entry name" value="HTH-TYPE TRANSCRIPTIONAL REGULATOR RUTR"/>
    <property type="match status" value="1"/>
</dbReference>
<dbReference type="SUPFAM" id="SSF48498">
    <property type="entry name" value="Tetracyclin repressor-like, C-terminal domain"/>
    <property type="match status" value="1"/>
</dbReference>
<feature type="domain" description="HTH tetR-type" evidence="6">
    <location>
        <begin position="11"/>
        <end position="71"/>
    </location>
</feature>
<name>A0A6B0SM65_9EURY</name>
<evidence type="ECO:0000313" key="7">
    <source>
        <dbReference type="EMBL" id="MXR20052.1"/>
    </source>
</evidence>
<dbReference type="EMBL" id="WUUU01000025">
    <property type="protein sequence ID" value="MXR20052.1"/>
    <property type="molecule type" value="Genomic_DNA"/>
</dbReference>
<keyword evidence="4" id="KW-0804">Transcription</keyword>
<dbReference type="AlphaFoldDB" id="A0A6B0SM65"/>
<dbReference type="GO" id="GO:0000976">
    <property type="term" value="F:transcription cis-regulatory region binding"/>
    <property type="evidence" value="ECO:0007669"/>
    <property type="project" value="TreeGrafter"/>
</dbReference>
<proteinExistence type="predicted"/>